<keyword evidence="1" id="KW-1133">Transmembrane helix</keyword>
<name>A0A558GXF0_PAENT</name>
<evidence type="ECO:0000256" key="1">
    <source>
        <dbReference type="SAM" id="Phobius"/>
    </source>
</evidence>
<dbReference type="AlphaFoldDB" id="A0A558GXF0"/>
<keyword evidence="1" id="KW-0472">Membrane</keyword>
<evidence type="ECO:0000313" key="2">
    <source>
        <dbReference type="EMBL" id="TVU61560.1"/>
    </source>
</evidence>
<feature type="transmembrane region" description="Helical" evidence="1">
    <location>
        <begin position="6"/>
        <end position="24"/>
    </location>
</feature>
<sequence>MDPALITAIVGGLMAFGGGAWKLIDRADKKRERREVAVEALLTARIAELLKRVKSLGRYNSRIKAAAGKWREQLIANDIQPDPAEWPEDDHDDSE</sequence>
<evidence type="ECO:0000313" key="3">
    <source>
        <dbReference type="Proteomes" id="UP000316500"/>
    </source>
</evidence>
<dbReference type="RefSeq" id="WP_144651332.1">
    <property type="nucleotide sequence ID" value="NZ_VNFK01000010.1"/>
</dbReference>
<comment type="caution">
    <text evidence="2">The sequence shown here is derived from an EMBL/GenBank/DDBJ whole genome shotgun (WGS) entry which is preliminary data.</text>
</comment>
<dbReference type="EMBL" id="VNFK01000010">
    <property type="protein sequence ID" value="TVU61560.1"/>
    <property type="molecule type" value="Genomic_DNA"/>
</dbReference>
<reference evidence="2 3" key="1">
    <citation type="submission" date="2019-07" db="EMBL/GenBank/DDBJ databases">
        <title>Diversity of Bacteria from Kongsfjorden, Arctic.</title>
        <authorList>
            <person name="Yu Y."/>
        </authorList>
    </citation>
    <scope>NUCLEOTIDE SEQUENCE [LARGE SCALE GENOMIC DNA]</scope>
    <source>
        <strain evidence="2 3">SM1928</strain>
    </source>
</reference>
<keyword evidence="1" id="KW-0812">Transmembrane</keyword>
<accession>A0A558GXF0</accession>
<protein>
    <submittedName>
        <fullName evidence="2">Uncharacterized protein</fullName>
    </submittedName>
</protein>
<proteinExistence type="predicted"/>
<dbReference type="Proteomes" id="UP000316500">
    <property type="component" value="Unassembled WGS sequence"/>
</dbReference>
<gene>
    <name evidence="2" type="ORF">FQP90_13550</name>
</gene>
<organism evidence="2 3">
    <name type="scientific">Paenarthrobacter nitroguajacolicus</name>
    <name type="common">Arthrobacter nitroguajacolicus</name>
    <dbReference type="NCBI Taxonomy" id="211146"/>
    <lineage>
        <taxon>Bacteria</taxon>
        <taxon>Bacillati</taxon>
        <taxon>Actinomycetota</taxon>
        <taxon>Actinomycetes</taxon>
        <taxon>Micrococcales</taxon>
        <taxon>Micrococcaceae</taxon>
        <taxon>Paenarthrobacter</taxon>
    </lineage>
</organism>
<dbReference type="OrthoDB" id="4955377at2"/>